<dbReference type="GO" id="GO:0000977">
    <property type="term" value="F:RNA polymerase II transcription regulatory region sequence-specific DNA binding"/>
    <property type="evidence" value="ECO:0007669"/>
    <property type="project" value="InterPro"/>
</dbReference>
<sequence length="262" mass="30290">MMVGSKGNNNFGGKKGRSRDSKTLSIQKNEINTRQKDDKNSENIVHSYYTRSFSFGFKKFYIDLYNFDDGKVMKLSEVFGDKQRISIHVPINALEMLIQKLDIFNDYHNDSQSNHEPLQQTIVYNGQRFALLYGSNDKGPIVIISQVSKMAGTHAQIKINPNNLPKFIKELTETLEEINPQNITRNIPHYPCSGTVECKNEPKTFFIDPVVRENEKCIRISQLKLKESSTMMNTNIHIPFEDLNEFRDSLIQVIEELNNFKF</sequence>
<dbReference type="AlphaFoldDB" id="A0A0K0FXN8"/>
<accession>A0A0K0FXN8</accession>
<dbReference type="InterPro" id="IPR006628">
    <property type="entry name" value="PUR-bd_fam"/>
</dbReference>
<dbReference type="Gene3D" id="3.30.2450.30">
    <property type="match status" value="1"/>
</dbReference>
<dbReference type="Proteomes" id="UP000035680">
    <property type="component" value="Unassembled WGS sequence"/>
</dbReference>
<dbReference type="GO" id="GO:0032422">
    <property type="term" value="F:purine-rich negative regulatory element binding"/>
    <property type="evidence" value="ECO:0007669"/>
    <property type="project" value="InterPro"/>
</dbReference>
<dbReference type="WBParaSite" id="SVE_1721400.1">
    <property type="protein sequence ID" value="SVE_1721400.1"/>
    <property type="gene ID" value="SVE_1721400"/>
</dbReference>
<proteinExistence type="inferred from homology"/>
<organism evidence="4 5">
    <name type="scientific">Strongyloides venezuelensis</name>
    <name type="common">Threadworm</name>
    <dbReference type="NCBI Taxonomy" id="75913"/>
    <lineage>
        <taxon>Eukaryota</taxon>
        <taxon>Metazoa</taxon>
        <taxon>Ecdysozoa</taxon>
        <taxon>Nematoda</taxon>
        <taxon>Chromadorea</taxon>
        <taxon>Rhabditida</taxon>
        <taxon>Tylenchina</taxon>
        <taxon>Panagrolaimomorpha</taxon>
        <taxon>Strongyloidoidea</taxon>
        <taxon>Strongyloididae</taxon>
        <taxon>Strongyloides</taxon>
    </lineage>
</organism>
<dbReference type="GO" id="GO:0005634">
    <property type="term" value="C:nucleus"/>
    <property type="evidence" value="ECO:0007669"/>
    <property type="project" value="TreeGrafter"/>
</dbReference>
<dbReference type="GO" id="GO:0000981">
    <property type="term" value="F:DNA-binding transcription factor activity, RNA polymerase II-specific"/>
    <property type="evidence" value="ECO:0007669"/>
    <property type="project" value="TreeGrafter"/>
</dbReference>
<evidence type="ECO:0000313" key="4">
    <source>
        <dbReference type="Proteomes" id="UP000035680"/>
    </source>
</evidence>
<dbReference type="PANTHER" id="PTHR12611">
    <property type="entry name" value="PUR-TRANSCRIPTIONAL ACTIVATOR"/>
    <property type="match status" value="1"/>
</dbReference>
<evidence type="ECO:0000256" key="2">
    <source>
        <dbReference type="ARBA" id="ARBA00023125"/>
    </source>
</evidence>
<dbReference type="STRING" id="75913.A0A0K0FXN8"/>
<comment type="similarity">
    <text evidence="1">Belongs to the PUR DNA-binding protein family.</text>
</comment>
<keyword evidence="4" id="KW-1185">Reference proteome</keyword>
<evidence type="ECO:0000256" key="3">
    <source>
        <dbReference type="SAM" id="MobiDB-lite"/>
    </source>
</evidence>
<protein>
    <submittedName>
        <fullName evidence="5">Uncharacterized protein</fullName>
    </submittedName>
</protein>
<evidence type="ECO:0000256" key="1">
    <source>
        <dbReference type="ARBA" id="ARBA00009251"/>
    </source>
</evidence>
<evidence type="ECO:0000313" key="5">
    <source>
        <dbReference type="WBParaSite" id="SVE_1721400.1"/>
    </source>
</evidence>
<reference evidence="4" key="1">
    <citation type="submission" date="2014-07" db="EMBL/GenBank/DDBJ databases">
        <authorList>
            <person name="Martin A.A"/>
            <person name="De Silva N."/>
        </authorList>
    </citation>
    <scope>NUCLEOTIDE SEQUENCE</scope>
</reference>
<name>A0A0K0FXN8_STRVS</name>
<feature type="compositionally biased region" description="Low complexity" evidence="3">
    <location>
        <begin position="1"/>
        <end position="12"/>
    </location>
</feature>
<keyword evidence="2" id="KW-0238">DNA-binding</keyword>
<dbReference type="Pfam" id="PF04845">
    <property type="entry name" value="PurA"/>
    <property type="match status" value="1"/>
</dbReference>
<reference evidence="5" key="2">
    <citation type="submission" date="2015-08" db="UniProtKB">
        <authorList>
            <consortium name="WormBaseParasite"/>
        </authorList>
    </citation>
    <scope>IDENTIFICATION</scope>
</reference>
<dbReference type="Gene3D" id="3.10.450.700">
    <property type="match status" value="1"/>
</dbReference>
<feature type="region of interest" description="Disordered" evidence="3">
    <location>
        <begin position="1"/>
        <end position="38"/>
    </location>
</feature>
<dbReference type="PANTHER" id="PTHR12611:SF0">
    <property type="entry name" value="PURINE-RICH BINDING PROTEIN-ALPHA, ISOFORM B"/>
    <property type="match status" value="1"/>
</dbReference>